<dbReference type="PANTHER" id="PTHR46771">
    <property type="entry name" value="DETERIN"/>
    <property type="match status" value="1"/>
</dbReference>
<dbReference type="InterPro" id="IPR001370">
    <property type="entry name" value="BIR_rpt"/>
</dbReference>
<dbReference type="SMART" id="SM00238">
    <property type="entry name" value="BIR"/>
    <property type="match status" value="2"/>
</dbReference>
<name>M2Q549_CERS8</name>
<organism evidence="5 6">
    <name type="scientific">Ceriporiopsis subvermispora (strain B)</name>
    <name type="common">White-rot fungus</name>
    <name type="synonym">Gelatoporia subvermispora</name>
    <dbReference type="NCBI Taxonomy" id="914234"/>
    <lineage>
        <taxon>Eukaryota</taxon>
        <taxon>Fungi</taxon>
        <taxon>Dikarya</taxon>
        <taxon>Basidiomycota</taxon>
        <taxon>Agaricomycotina</taxon>
        <taxon>Agaricomycetes</taxon>
        <taxon>Polyporales</taxon>
        <taxon>Gelatoporiaceae</taxon>
        <taxon>Gelatoporia</taxon>
    </lineage>
</organism>
<evidence type="ECO:0000256" key="3">
    <source>
        <dbReference type="SAM" id="Coils"/>
    </source>
</evidence>
<feature type="compositionally biased region" description="Low complexity" evidence="4">
    <location>
        <begin position="508"/>
        <end position="518"/>
    </location>
</feature>
<accession>M2Q549</accession>
<sequence>MEALQARLASFAKSKKIKSLSSKSSGSFKWPHPSTYKATPNTLAEAGFYFDPTSEYRDNVVCFMCRKELSDWDEDDDPFSIHWSKCRNNCPWAIVRCGLVEDLDRRGNFTFPNSTRLPNGKAMEKARLDTFTSSKLWPHDAVRGHGASSKKMAKAGFVYTPQGEGDDTATCLYCNLSLSGWDEDDDPMAEHLKRENKSGTPCPFFQSTQQQSLGKSTSKPPSKVSSKPPSRSTSQTKSRPTVEEDEVSGSADELATAPRRPSRARPSRAPSKEGRASSVASKTPASRRSTRTGTTEKTPASLTTAGSEQEETEAGSGSDAGKRVSKSKKKAGSKGRSRPTMIAEEEEGAPVPPVEDMPVEEPAPEEKPKRGRPPKVAKPPKADEGDVEHTDVEPPQAKETHTRTRSRTNAFASEPDNPVPSSSKPTHARTKSTSKAKTKPTPPAQLSETHNPSVIVEIPVARHQREEPLQPAALEDELVVKPASKAKPSKRPPPKPRKAAESSDVDMAPAAQAAPTAPETVDHDEAQTRAPATTTPQEPSRPSTSSEDAGYATAEPTYESVPQRAAASGSRISTDPKPDVVMNSAGPEPTRPAGRSSRQQTLDVSSSRSGSSDDVSSSRKHTDRGKLKVVEISSDEEQSGVATKPKRPPPPRASGSSRRGPSSVLKNVSTAVPDKADAEQLRIPTATPPVLQRHADDIRDVDQDTEMHDDALPPPETARVVEPSTPPLRPVTAVPSTPPARATPMDVDDAEGKAGESGSPDSFIPFLSQHLIHKLDSITEEEGTMTIEQYLRRELERQYMQFKEDAEREIATIHAHAAETKRRIEAL</sequence>
<evidence type="ECO:0000256" key="2">
    <source>
        <dbReference type="ARBA" id="ARBA00022833"/>
    </source>
</evidence>
<evidence type="ECO:0000313" key="6">
    <source>
        <dbReference type="Proteomes" id="UP000016930"/>
    </source>
</evidence>
<dbReference type="Gene3D" id="1.10.1170.10">
    <property type="entry name" value="Inhibitor Of Apoptosis Protein (2mihbC-IAP-1), Chain A"/>
    <property type="match status" value="2"/>
</dbReference>
<reference evidence="5 6" key="1">
    <citation type="journal article" date="2012" name="Proc. Natl. Acad. Sci. U.S.A.">
        <title>Comparative genomics of Ceriporiopsis subvermispora and Phanerochaete chrysosporium provide insight into selective ligninolysis.</title>
        <authorList>
            <person name="Fernandez-Fueyo E."/>
            <person name="Ruiz-Duenas F.J."/>
            <person name="Ferreira P."/>
            <person name="Floudas D."/>
            <person name="Hibbett D.S."/>
            <person name="Canessa P."/>
            <person name="Larrondo L.F."/>
            <person name="James T.Y."/>
            <person name="Seelenfreund D."/>
            <person name="Lobos S."/>
            <person name="Polanco R."/>
            <person name="Tello M."/>
            <person name="Honda Y."/>
            <person name="Watanabe T."/>
            <person name="Watanabe T."/>
            <person name="Ryu J.S."/>
            <person name="Kubicek C.P."/>
            <person name="Schmoll M."/>
            <person name="Gaskell J."/>
            <person name="Hammel K.E."/>
            <person name="St John F.J."/>
            <person name="Vanden Wymelenberg A."/>
            <person name="Sabat G."/>
            <person name="Splinter BonDurant S."/>
            <person name="Syed K."/>
            <person name="Yadav J.S."/>
            <person name="Doddapaneni H."/>
            <person name="Subramanian V."/>
            <person name="Lavin J.L."/>
            <person name="Oguiza J.A."/>
            <person name="Perez G."/>
            <person name="Pisabarro A.G."/>
            <person name="Ramirez L."/>
            <person name="Santoyo F."/>
            <person name="Master E."/>
            <person name="Coutinho P.M."/>
            <person name="Henrissat B."/>
            <person name="Lombard V."/>
            <person name="Magnuson J.K."/>
            <person name="Kuees U."/>
            <person name="Hori C."/>
            <person name="Igarashi K."/>
            <person name="Samejima M."/>
            <person name="Held B.W."/>
            <person name="Barry K.W."/>
            <person name="LaButti K.M."/>
            <person name="Lapidus A."/>
            <person name="Lindquist E.A."/>
            <person name="Lucas S.M."/>
            <person name="Riley R."/>
            <person name="Salamov A.A."/>
            <person name="Hoffmeister D."/>
            <person name="Schwenk D."/>
            <person name="Hadar Y."/>
            <person name="Yarden O."/>
            <person name="de Vries R.P."/>
            <person name="Wiebenga A."/>
            <person name="Stenlid J."/>
            <person name="Eastwood D."/>
            <person name="Grigoriev I.V."/>
            <person name="Berka R.M."/>
            <person name="Blanchette R.A."/>
            <person name="Kersten P."/>
            <person name="Martinez A.T."/>
            <person name="Vicuna R."/>
            <person name="Cullen D."/>
        </authorList>
    </citation>
    <scope>NUCLEOTIDE SEQUENCE [LARGE SCALE GENOMIC DNA]</scope>
    <source>
        <strain evidence="5 6">B</strain>
    </source>
</reference>
<evidence type="ECO:0000313" key="5">
    <source>
        <dbReference type="EMBL" id="EMD31913.1"/>
    </source>
</evidence>
<dbReference type="SUPFAM" id="SSF57924">
    <property type="entry name" value="Inhibitor of apoptosis (IAP) repeat"/>
    <property type="match status" value="2"/>
</dbReference>
<feature type="compositionally biased region" description="Low complexity" evidence="4">
    <location>
        <begin position="603"/>
        <end position="615"/>
    </location>
</feature>
<dbReference type="OrthoDB" id="2196114at2759"/>
<dbReference type="EMBL" id="KB445814">
    <property type="protein sequence ID" value="EMD31913.1"/>
    <property type="molecule type" value="Genomic_DNA"/>
</dbReference>
<keyword evidence="2" id="KW-0862">Zinc</keyword>
<feature type="coiled-coil region" evidence="3">
    <location>
        <begin position="792"/>
        <end position="823"/>
    </location>
</feature>
<keyword evidence="6" id="KW-1185">Reference proteome</keyword>
<feature type="compositionally biased region" description="Basic residues" evidence="4">
    <location>
        <begin position="323"/>
        <end position="337"/>
    </location>
</feature>
<feature type="compositionally biased region" description="Low complexity" evidence="4">
    <location>
        <begin position="528"/>
        <end position="538"/>
    </location>
</feature>
<feature type="compositionally biased region" description="Basic and acidic residues" evidence="4">
    <location>
        <begin position="380"/>
        <end position="402"/>
    </location>
</feature>
<gene>
    <name evidence="5" type="ORF">CERSUDRAFT_127086</name>
</gene>
<dbReference type="HOGENOM" id="CLU_016657_0_0_1"/>
<evidence type="ECO:0000256" key="4">
    <source>
        <dbReference type="SAM" id="MobiDB-lite"/>
    </source>
</evidence>
<dbReference type="AlphaFoldDB" id="M2Q549"/>
<dbReference type="PROSITE" id="PS50143">
    <property type="entry name" value="BIR_REPEAT_2"/>
    <property type="match status" value="2"/>
</dbReference>
<dbReference type="GO" id="GO:0046872">
    <property type="term" value="F:metal ion binding"/>
    <property type="evidence" value="ECO:0007669"/>
    <property type="project" value="UniProtKB-KW"/>
</dbReference>
<dbReference type="Pfam" id="PF00653">
    <property type="entry name" value="BIR"/>
    <property type="match status" value="2"/>
</dbReference>
<feature type="compositionally biased region" description="Basic and acidic residues" evidence="4">
    <location>
        <begin position="693"/>
        <end position="711"/>
    </location>
</feature>
<evidence type="ECO:0008006" key="7">
    <source>
        <dbReference type="Google" id="ProtNLM"/>
    </source>
</evidence>
<evidence type="ECO:0000256" key="1">
    <source>
        <dbReference type="ARBA" id="ARBA00022723"/>
    </source>
</evidence>
<protein>
    <recommendedName>
        <fullName evidence="7">BIR-domain-containing protein</fullName>
    </recommendedName>
</protein>
<feature type="region of interest" description="Disordered" evidence="4">
    <location>
        <begin position="193"/>
        <end position="762"/>
    </location>
</feature>
<dbReference type="CDD" id="cd00022">
    <property type="entry name" value="BIR"/>
    <property type="match status" value="2"/>
</dbReference>
<dbReference type="PANTHER" id="PTHR46771:SF5">
    <property type="entry name" value="DETERIN"/>
    <property type="match status" value="1"/>
</dbReference>
<feature type="compositionally biased region" description="Basic residues" evidence="4">
    <location>
        <begin position="426"/>
        <end position="438"/>
    </location>
</feature>
<feature type="compositionally biased region" description="Low complexity" evidence="4">
    <location>
        <begin position="215"/>
        <end position="239"/>
    </location>
</feature>
<proteinExistence type="predicted"/>
<feature type="compositionally biased region" description="Low complexity" evidence="4">
    <location>
        <begin position="653"/>
        <end position="663"/>
    </location>
</feature>
<feature type="compositionally biased region" description="Polar residues" evidence="4">
    <location>
        <begin position="205"/>
        <end position="214"/>
    </location>
</feature>
<keyword evidence="3" id="KW-0175">Coiled coil</keyword>
<feature type="compositionally biased region" description="Polar residues" evidence="4">
    <location>
        <begin position="278"/>
        <end position="307"/>
    </location>
</feature>
<feature type="compositionally biased region" description="Basic residues" evidence="4">
    <location>
        <begin position="487"/>
        <end position="497"/>
    </location>
</feature>
<dbReference type="STRING" id="914234.M2Q549"/>
<dbReference type="Proteomes" id="UP000016930">
    <property type="component" value="Unassembled WGS sequence"/>
</dbReference>
<dbReference type="InterPro" id="IPR051190">
    <property type="entry name" value="Baculoviral_IAP"/>
</dbReference>
<keyword evidence="1" id="KW-0479">Metal-binding</keyword>